<dbReference type="InterPro" id="IPR015421">
    <property type="entry name" value="PyrdxlP-dep_Trfase_major"/>
</dbReference>
<gene>
    <name evidence="3" type="ORF">LCGC14_2087100</name>
</gene>
<comment type="caution">
    <text evidence="3">The sequence shown here is derived from an EMBL/GenBank/DDBJ whole genome shotgun (WGS) entry which is preliminary data.</text>
</comment>
<keyword evidence="1" id="KW-0560">Oxidoreductase</keyword>
<name>A0A0F9F185_9ZZZZ</name>
<dbReference type="GO" id="GO:0009116">
    <property type="term" value="P:nucleoside metabolic process"/>
    <property type="evidence" value="ECO:0007669"/>
    <property type="project" value="InterPro"/>
</dbReference>
<evidence type="ECO:0000313" key="3">
    <source>
        <dbReference type="EMBL" id="KKL72221.1"/>
    </source>
</evidence>
<reference evidence="3" key="1">
    <citation type="journal article" date="2015" name="Nature">
        <title>Complex archaea that bridge the gap between prokaryotes and eukaryotes.</title>
        <authorList>
            <person name="Spang A."/>
            <person name="Saw J.H."/>
            <person name="Jorgensen S.L."/>
            <person name="Zaremba-Niedzwiedzka K."/>
            <person name="Martijn J."/>
            <person name="Lind A.E."/>
            <person name="van Eijk R."/>
            <person name="Schleper C."/>
            <person name="Guy L."/>
            <person name="Ettema T.J."/>
        </authorList>
    </citation>
    <scope>NUCLEOTIDE SEQUENCE</scope>
</reference>
<evidence type="ECO:0000259" key="2">
    <source>
        <dbReference type="Pfam" id="PF02347"/>
    </source>
</evidence>
<dbReference type="Pfam" id="PF02347">
    <property type="entry name" value="GDC-P"/>
    <property type="match status" value="1"/>
</dbReference>
<proteinExistence type="predicted"/>
<dbReference type="Gene3D" id="3.40.640.10">
    <property type="entry name" value="Type I PLP-dependent aspartate aminotransferase-like (Major domain)"/>
    <property type="match status" value="1"/>
</dbReference>
<accession>A0A0F9F185</accession>
<sequence length="226" mass="24742">IEELNVYDKIIREGPALFIAAFSDPLAFGLLKPPGDFNADIACGEGQSLGMPPGFGGPYLGILTIKNKHLRNMPGRVVGKTVDVHGDSAYVLTLTAREQHIRRERARSNICTNEGLCALTAAIYLSCLGKSGIKKIVRLNYSRSEYAKKQLLGIDGVKLKFESPTFNEFVLQTDRAPVEIVDALSRKNIFAGVSLKKYYRELEDCLLVTVTEMNSVTLQPAAGAHV</sequence>
<feature type="domain" description="Glycine cleavage system P-protein N-terminal" evidence="2">
    <location>
        <begin position="18"/>
        <end position="213"/>
    </location>
</feature>
<dbReference type="GO" id="GO:0004375">
    <property type="term" value="F:glycine dehydrogenase (decarboxylating) activity"/>
    <property type="evidence" value="ECO:0007669"/>
    <property type="project" value="InterPro"/>
</dbReference>
<dbReference type="InterPro" id="IPR023010">
    <property type="entry name" value="GcvPA"/>
</dbReference>
<dbReference type="SUPFAM" id="SSF53383">
    <property type="entry name" value="PLP-dependent transferases"/>
    <property type="match status" value="1"/>
</dbReference>
<dbReference type="InterPro" id="IPR049315">
    <property type="entry name" value="GDC-P_N"/>
</dbReference>
<protein>
    <recommendedName>
        <fullName evidence="2">Glycine cleavage system P-protein N-terminal domain-containing protein</fullName>
    </recommendedName>
</protein>
<dbReference type="PANTHER" id="PTHR42806:SF1">
    <property type="entry name" value="GLYCINE DEHYDROGENASE (DECARBOXYLATING)"/>
    <property type="match status" value="1"/>
</dbReference>
<dbReference type="InterPro" id="IPR015422">
    <property type="entry name" value="PyrdxlP-dep_Trfase_small"/>
</dbReference>
<dbReference type="Gene3D" id="3.90.1150.10">
    <property type="entry name" value="Aspartate Aminotransferase, domain 1"/>
    <property type="match status" value="1"/>
</dbReference>
<dbReference type="InterPro" id="IPR015424">
    <property type="entry name" value="PyrdxlP-dep_Trfase"/>
</dbReference>
<dbReference type="EMBL" id="LAZR01025339">
    <property type="protein sequence ID" value="KKL72221.1"/>
    <property type="molecule type" value="Genomic_DNA"/>
</dbReference>
<dbReference type="AlphaFoldDB" id="A0A0F9F185"/>
<feature type="non-terminal residue" evidence="3">
    <location>
        <position position="1"/>
    </location>
</feature>
<evidence type="ECO:0000256" key="1">
    <source>
        <dbReference type="ARBA" id="ARBA00023002"/>
    </source>
</evidence>
<organism evidence="3">
    <name type="scientific">marine sediment metagenome</name>
    <dbReference type="NCBI Taxonomy" id="412755"/>
    <lineage>
        <taxon>unclassified sequences</taxon>
        <taxon>metagenomes</taxon>
        <taxon>ecological metagenomes</taxon>
    </lineage>
</organism>
<dbReference type="PANTHER" id="PTHR42806">
    <property type="entry name" value="GLYCINE CLEAVAGE SYSTEM P-PROTEIN"/>
    <property type="match status" value="1"/>
</dbReference>